<comment type="caution">
    <text evidence="3">The sequence shown here is derived from an EMBL/GenBank/DDBJ whole genome shotgun (WGS) entry which is preliminary data.</text>
</comment>
<evidence type="ECO:0000259" key="2">
    <source>
        <dbReference type="Pfam" id="PF01551"/>
    </source>
</evidence>
<dbReference type="EMBL" id="RBIL01000001">
    <property type="protein sequence ID" value="RKQ92744.1"/>
    <property type="molecule type" value="Genomic_DNA"/>
</dbReference>
<dbReference type="Pfam" id="PF01551">
    <property type="entry name" value="Peptidase_M23"/>
    <property type="match status" value="1"/>
</dbReference>
<keyword evidence="1" id="KW-0732">Signal</keyword>
<feature type="signal peptide" evidence="1">
    <location>
        <begin position="1"/>
        <end position="20"/>
    </location>
</feature>
<accession>A0A660LI48</accession>
<sequence length="280" mass="28508">MIRAVAVLTALLVLPASAHAQSGGAAAPTARGFTAAPAIVTEGGSVTFTAKVTPKALARVDVIAPGKPAVRTKLGRVGASGTIKATWTAALTPGKYTARLVVTIGRSKQYFRRPLTVGAKPAAPAPPAPPATLTSTGSRIFPVQGPFNFGGELSRFGAGRTGHIHQGQDVAAAEGTPVVTPIAGTVFQVAYQASGAGYYVVIAGVDGRHYVFMHLKADSTVVAKGAPVAPGQRIANVGNTGGSDGPHLHFEIWVNGWWATKASAPIDPLPELQAWATAAA</sequence>
<dbReference type="InterPro" id="IPR016047">
    <property type="entry name" value="M23ase_b-sheet_dom"/>
</dbReference>
<dbReference type="CDD" id="cd12797">
    <property type="entry name" value="M23_peptidase"/>
    <property type="match status" value="1"/>
</dbReference>
<evidence type="ECO:0000313" key="4">
    <source>
        <dbReference type="Proteomes" id="UP000278962"/>
    </source>
</evidence>
<dbReference type="PANTHER" id="PTHR21666">
    <property type="entry name" value="PEPTIDASE-RELATED"/>
    <property type="match status" value="1"/>
</dbReference>
<evidence type="ECO:0000313" key="3">
    <source>
        <dbReference type="EMBL" id="RKQ92744.1"/>
    </source>
</evidence>
<dbReference type="SUPFAM" id="SSF51261">
    <property type="entry name" value="Duplicated hybrid motif"/>
    <property type="match status" value="1"/>
</dbReference>
<gene>
    <name evidence="3" type="ORF">C8N24_2598</name>
</gene>
<feature type="domain" description="M23ase beta-sheet core" evidence="2">
    <location>
        <begin position="164"/>
        <end position="256"/>
    </location>
</feature>
<dbReference type="GO" id="GO:0004222">
    <property type="term" value="F:metalloendopeptidase activity"/>
    <property type="evidence" value="ECO:0007669"/>
    <property type="project" value="TreeGrafter"/>
</dbReference>
<dbReference type="InterPro" id="IPR011055">
    <property type="entry name" value="Dup_hybrid_motif"/>
</dbReference>
<keyword evidence="4" id="KW-1185">Reference proteome</keyword>
<feature type="chain" id="PRO_5024787989" evidence="1">
    <location>
        <begin position="21"/>
        <end position="280"/>
    </location>
</feature>
<dbReference type="Gene3D" id="2.70.70.10">
    <property type="entry name" value="Glucose Permease (Domain IIA)"/>
    <property type="match status" value="1"/>
</dbReference>
<organism evidence="3 4">
    <name type="scientific">Solirubrobacter pauli</name>
    <dbReference type="NCBI Taxonomy" id="166793"/>
    <lineage>
        <taxon>Bacteria</taxon>
        <taxon>Bacillati</taxon>
        <taxon>Actinomycetota</taxon>
        <taxon>Thermoleophilia</taxon>
        <taxon>Solirubrobacterales</taxon>
        <taxon>Solirubrobacteraceae</taxon>
        <taxon>Solirubrobacter</taxon>
    </lineage>
</organism>
<keyword evidence="3" id="KW-0378">Hydrolase</keyword>
<dbReference type="PANTHER" id="PTHR21666:SF270">
    <property type="entry name" value="MUREIN HYDROLASE ACTIVATOR ENVC"/>
    <property type="match status" value="1"/>
</dbReference>
<reference evidence="3 4" key="1">
    <citation type="submission" date="2018-10" db="EMBL/GenBank/DDBJ databases">
        <title>Genomic Encyclopedia of Archaeal and Bacterial Type Strains, Phase II (KMG-II): from individual species to whole genera.</title>
        <authorList>
            <person name="Goeker M."/>
        </authorList>
    </citation>
    <scope>NUCLEOTIDE SEQUENCE [LARGE SCALE GENOMIC DNA]</scope>
    <source>
        <strain evidence="3 4">DSM 14954</strain>
    </source>
</reference>
<name>A0A660LI48_9ACTN</name>
<evidence type="ECO:0000256" key="1">
    <source>
        <dbReference type="SAM" id="SignalP"/>
    </source>
</evidence>
<dbReference type="AlphaFoldDB" id="A0A660LI48"/>
<proteinExistence type="predicted"/>
<protein>
    <submittedName>
        <fullName evidence="3">Murein DD-endopeptidase MepM/ murein hydrolase activator NlpD</fullName>
    </submittedName>
</protein>
<dbReference type="InterPro" id="IPR050570">
    <property type="entry name" value="Cell_wall_metabolism_enzyme"/>
</dbReference>
<dbReference type="Proteomes" id="UP000278962">
    <property type="component" value="Unassembled WGS sequence"/>
</dbReference>
<dbReference type="RefSeq" id="WP_170179054.1">
    <property type="nucleotide sequence ID" value="NZ_RBIL01000001.1"/>
</dbReference>